<organism evidence="2 3">
    <name type="scientific">Novosphingobium aerophilum</name>
    <dbReference type="NCBI Taxonomy" id="2839843"/>
    <lineage>
        <taxon>Bacteria</taxon>
        <taxon>Pseudomonadati</taxon>
        <taxon>Pseudomonadota</taxon>
        <taxon>Alphaproteobacteria</taxon>
        <taxon>Sphingomonadales</taxon>
        <taxon>Sphingomonadaceae</taxon>
        <taxon>Novosphingobium</taxon>
    </lineage>
</organism>
<dbReference type="EMBL" id="JACLAU010000002">
    <property type="protein sequence ID" value="MBC2650612.1"/>
    <property type="molecule type" value="Genomic_DNA"/>
</dbReference>
<gene>
    <name evidence="2" type="ORF">H7F49_02730</name>
</gene>
<accession>A0A7X1F572</accession>
<evidence type="ECO:0000313" key="2">
    <source>
        <dbReference type="EMBL" id="MBC2650612.1"/>
    </source>
</evidence>
<sequence>MAGDTIAREALNQWHFVIAAYAIGLGGCGALVAQSWLAMRRAERRRDAGRDRGKQGQAE</sequence>
<feature type="transmembrane region" description="Helical" evidence="1">
    <location>
        <begin position="14"/>
        <end position="37"/>
    </location>
</feature>
<comment type="caution">
    <text evidence="2">The sequence shown here is derived from an EMBL/GenBank/DDBJ whole genome shotgun (WGS) entry which is preliminary data.</text>
</comment>
<evidence type="ECO:0008006" key="4">
    <source>
        <dbReference type="Google" id="ProtNLM"/>
    </source>
</evidence>
<evidence type="ECO:0000256" key="1">
    <source>
        <dbReference type="SAM" id="Phobius"/>
    </source>
</evidence>
<keyword evidence="1" id="KW-0812">Transmembrane</keyword>
<dbReference type="Proteomes" id="UP000520156">
    <property type="component" value="Unassembled WGS sequence"/>
</dbReference>
<protein>
    <recommendedName>
        <fullName evidence="4">Heme exporter protein D</fullName>
    </recommendedName>
</protein>
<keyword evidence="1" id="KW-1133">Transmembrane helix</keyword>
<name>A0A7X1F572_9SPHN</name>
<dbReference type="RefSeq" id="WP_185682034.1">
    <property type="nucleotide sequence ID" value="NZ_JACLAU010000002.1"/>
</dbReference>
<reference evidence="2 3" key="1">
    <citation type="submission" date="2020-08" db="EMBL/GenBank/DDBJ databases">
        <title>The genome sequence of Novosphingobium flavum 4Y4.</title>
        <authorList>
            <person name="Liu Y."/>
        </authorList>
    </citation>
    <scope>NUCLEOTIDE SEQUENCE [LARGE SCALE GENOMIC DNA]</scope>
    <source>
        <strain evidence="2 3">4Y4</strain>
    </source>
</reference>
<proteinExistence type="predicted"/>
<dbReference type="AlphaFoldDB" id="A0A7X1F572"/>
<evidence type="ECO:0000313" key="3">
    <source>
        <dbReference type="Proteomes" id="UP000520156"/>
    </source>
</evidence>
<keyword evidence="1" id="KW-0472">Membrane</keyword>
<keyword evidence="3" id="KW-1185">Reference proteome</keyword>